<dbReference type="Proteomes" id="UP000268084">
    <property type="component" value="Chromosome"/>
</dbReference>
<evidence type="ECO:0000313" key="3">
    <source>
        <dbReference type="Proteomes" id="UP000268084"/>
    </source>
</evidence>
<evidence type="ECO:0000313" key="2">
    <source>
        <dbReference type="EMBL" id="AZI58404.1"/>
    </source>
</evidence>
<keyword evidence="3" id="KW-1185">Reference proteome</keyword>
<gene>
    <name evidence="2" type="ORF">EH165_09900</name>
</gene>
<dbReference type="KEGG" id="nak:EH165_09900"/>
<proteinExistence type="predicted"/>
<protein>
    <submittedName>
        <fullName evidence="2">Uncharacterized protein</fullName>
    </submittedName>
</protein>
<reference evidence="2 3" key="1">
    <citation type="submission" date="2018-11" db="EMBL/GenBank/DDBJ databases">
        <authorList>
            <person name="Da X."/>
        </authorList>
    </citation>
    <scope>NUCLEOTIDE SEQUENCE [LARGE SCALE GENOMIC DNA]</scope>
    <source>
        <strain evidence="2 3">S14-144</strain>
    </source>
</reference>
<dbReference type="RefSeq" id="WP_124799313.1">
    <property type="nucleotide sequence ID" value="NZ_CP034170.1"/>
</dbReference>
<feature type="region of interest" description="Disordered" evidence="1">
    <location>
        <begin position="42"/>
        <end position="73"/>
    </location>
</feature>
<organism evidence="2 3">
    <name type="scientific">Nakamurella antarctica</name>
    <dbReference type="NCBI Taxonomy" id="1902245"/>
    <lineage>
        <taxon>Bacteria</taxon>
        <taxon>Bacillati</taxon>
        <taxon>Actinomycetota</taxon>
        <taxon>Actinomycetes</taxon>
        <taxon>Nakamurellales</taxon>
        <taxon>Nakamurellaceae</taxon>
        <taxon>Nakamurella</taxon>
    </lineage>
</organism>
<name>A0A3G8ZVA2_9ACTN</name>
<accession>A0A3G8ZVA2</accession>
<evidence type="ECO:0000256" key="1">
    <source>
        <dbReference type="SAM" id="MobiDB-lite"/>
    </source>
</evidence>
<dbReference type="EMBL" id="CP034170">
    <property type="protein sequence ID" value="AZI58404.1"/>
    <property type="molecule type" value="Genomic_DNA"/>
</dbReference>
<dbReference type="AlphaFoldDB" id="A0A3G8ZVA2"/>
<reference evidence="2 3" key="2">
    <citation type="submission" date="2018-12" db="EMBL/GenBank/DDBJ databases">
        <title>Nakamurella antarcticus sp. nov., isolated from Antarctica South Shetland Islands soil.</title>
        <authorList>
            <person name="Peng F."/>
        </authorList>
    </citation>
    <scope>NUCLEOTIDE SEQUENCE [LARGE SCALE GENOMIC DNA]</scope>
    <source>
        <strain evidence="2 3">S14-144</strain>
    </source>
</reference>
<sequence length="73" mass="7755">MNIYIHNEIGAAGVSPVAGLSRVAGQNCASQRWVVEHLSGVGTPELGSTTGEHVRTRPQANVSTRRCRGELLT</sequence>